<dbReference type="Proteomes" id="UP000324222">
    <property type="component" value="Unassembled WGS sequence"/>
</dbReference>
<dbReference type="AlphaFoldDB" id="A0A5B7F569"/>
<gene>
    <name evidence="2" type="ORF">E2C01_033809</name>
</gene>
<dbReference type="EMBL" id="VSRR010004630">
    <property type="protein sequence ID" value="MPC40253.1"/>
    <property type="molecule type" value="Genomic_DNA"/>
</dbReference>
<feature type="region of interest" description="Disordered" evidence="1">
    <location>
        <begin position="1"/>
        <end position="26"/>
    </location>
</feature>
<accession>A0A5B7F569</accession>
<feature type="compositionally biased region" description="Polar residues" evidence="1">
    <location>
        <begin position="1"/>
        <end position="11"/>
    </location>
</feature>
<evidence type="ECO:0000313" key="3">
    <source>
        <dbReference type="Proteomes" id="UP000324222"/>
    </source>
</evidence>
<keyword evidence="3" id="KW-1185">Reference proteome</keyword>
<organism evidence="2 3">
    <name type="scientific">Portunus trituberculatus</name>
    <name type="common">Swimming crab</name>
    <name type="synonym">Neptunus trituberculatus</name>
    <dbReference type="NCBI Taxonomy" id="210409"/>
    <lineage>
        <taxon>Eukaryota</taxon>
        <taxon>Metazoa</taxon>
        <taxon>Ecdysozoa</taxon>
        <taxon>Arthropoda</taxon>
        <taxon>Crustacea</taxon>
        <taxon>Multicrustacea</taxon>
        <taxon>Malacostraca</taxon>
        <taxon>Eumalacostraca</taxon>
        <taxon>Eucarida</taxon>
        <taxon>Decapoda</taxon>
        <taxon>Pleocyemata</taxon>
        <taxon>Brachyura</taxon>
        <taxon>Eubrachyura</taxon>
        <taxon>Portunoidea</taxon>
        <taxon>Portunidae</taxon>
        <taxon>Portuninae</taxon>
        <taxon>Portunus</taxon>
    </lineage>
</organism>
<proteinExistence type="predicted"/>
<name>A0A5B7F569_PORTR</name>
<evidence type="ECO:0000256" key="1">
    <source>
        <dbReference type="SAM" id="MobiDB-lite"/>
    </source>
</evidence>
<reference evidence="2 3" key="1">
    <citation type="submission" date="2019-05" db="EMBL/GenBank/DDBJ databases">
        <title>Another draft genome of Portunus trituberculatus and its Hox gene families provides insights of decapod evolution.</title>
        <authorList>
            <person name="Jeong J.-H."/>
            <person name="Song I."/>
            <person name="Kim S."/>
            <person name="Choi T."/>
            <person name="Kim D."/>
            <person name="Ryu S."/>
            <person name="Kim W."/>
        </authorList>
    </citation>
    <scope>NUCLEOTIDE SEQUENCE [LARGE SCALE GENOMIC DNA]</scope>
    <source>
        <tissue evidence="2">Muscle</tissue>
    </source>
</reference>
<evidence type="ECO:0000313" key="2">
    <source>
        <dbReference type="EMBL" id="MPC40253.1"/>
    </source>
</evidence>
<protein>
    <submittedName>
        <fullName evidence="2">Uncharacterized protein</fullName>
    </submittedName>
</protein>
<sequence length="62" mass="6833">MTSHWKFSGNTKGKRKPRLINSDGGKRGELLGILRSSSRSIVPHRGRELYVIGVKGEVSLGK</sequence>
<comment type="caution">
    <text evidence="2">The sequence shown here is derived from an EMBL/GenBank/DDBJ whole genome shotgun (WGS) entry which is preliminary data.</text>
</comment>